<comment type="caution">
    <text evidence="1">The sequence shown here is derived from an EMBL/GenBank/DDBJ whole genome shotgun (WGS) entry which is preliminary data.</text>
</comment>
<dbReference type="EMBL" id="LWDX02069126">
    <property type="protein sequence ID" value="OEL14744.1"/>
    <property type="molecule type" value="Genomic_DNA"/>
</dbReference>
<organism evidence="1 2">
    <name type="scientific">Dichanthelium oligosanthes</name>
    <dbReference type="NCBI Taxonomy" id="888268"/>
    <lineage>
        <taxon>Eukaryota</taxon>
        <taxon>Viridiplantae</taxon>
        <taxon>Streptophyta</taxon>
        <taxon>Embryophyta</taxon>
        <taxon>Tracheophyta</taxon>
        <taxon>Spermatophyta</taxon>
        <taxon>Magnoliopsida</taxon>
        <taxon>Liliopsida</taxon>
        <taxon>Poales</taxon>
        <taxon>Poaceae</taxon>
        <taxon>PACMAD clade</taxon>
        <taxon>Panicoideae</taxon>
        <taxon>Panicodae</taxon>
        <taxon>Paniceae</taxon>
        <taxon>Dichantheliinae</taxon>
        <taxon>Dichanthelium</taxon>
    </lineage>
</organism>
<gene>
    <name evidence="1" type="ORF">BAE44_0024237</name>
</gene>
<dbReference type="PANTHER" id="PTHR32141">
    <property type="match status" value="1"/>
</dbReference>
<evidence type="ECO:0000313" key="2">
    <source>
        <dbReference type="Proteomes" id="UP000095767"/>
    </source>
</evidence>
<dbReference type="PANTHER" id="PTHR32141:SF179">
    <property type="entry name" value="F-BOX DOMAIN-CONTAINING PROTEIN"/>
    <property type="match status" value="1"/>
</dbReference>
<evidence type="ECO:0000313" key="1">
    <source>
        <dbReference type="EMBL" id="OEL14744.1"/>
    </source>
</evidence>
<keyword evidence="2" id="KW-1185">Reference proteome</keyword>
<sequence>MKQGARTEILSSRWRTLWRSAPLNLEASGISGINEAVVSRILAEHQGVARRFNASPNILTDDSAATLNSWLRSPALNNLQELEFCFSPFGFTAPAHADFCTALVIHHLCC</sequence>
<name>A0A1E5UPF9_9POAL</name>
<dbReference type="InterPro" id="IPR055302">
    <property type="entry name" value="F-box_dom-containing"/>
</dbReference>
<reference evidence="1 2" key="1">
    <citation type="submission" date="2016-09" db="EMBL/GenBank/DDBJ databases">
        <title>The draft genome of Dichanthelium oligosanthes: A C3 panicoid grass species.</title>
        <authorList>
            <person name="Studer A.J."/>
            <person name="Schnable J.C."/>
            <person name="Brutnell T.P."/>
        </authorList>
    </citation>
    <scope>NUCLEOTIDE SEQUENCE [LARGE SCALE GENOMIC DNA]</scope>
    <source>
        <strain evidence="2">cv. Kellogg 1175</strain>
        <tissue evidence="1">Leaf</tissue>
    </source>
</reference>
<accession>A0A1E5UPF9</accession>
<dbReference type="AlphaFoldDB" id="A0A1E5UPF9"/>
<dbReference type="Proteomes" id="UP000095767">
    <property type="component" value="Unassembled WGS sequence"/>
</dbReference>
<protein>
    <submittedName>
        <fullName evidence="1">Uncharacterized protein</fullName>
    </submittedName>
</protein>
<dbReference type="OrthoDB" id="685487at2759"/>
<proteinExistence type="predicted"/>